<dbReference type="GO" id="GO:0061504">
    <property type="term" value="P:cyclic threonylcarbamoyladenosine biosynthetic process"/>
    <property type="evidence" value="ECO:0007669"/>
    <property type="project" value="TreeGrafter"/>
</dbReference>
<dbReference type="SUPFAM" id="SSF69572">
    <property type="entry name" value="Activating enzymes of the ubiquitin-like proteins"/>
    <property type="match status" value="1"/>
</dbReference>
<name>A0A1T5NJ75_9BACT</name>
<proteinExistence type="predicted"/>
<keyword evidence="3" id="KW-1185">Reference proteome</keyword>
<dbReference type="PANTHER" id="PTHR43267">
    <property type="entry name" value="TRNA THREONYLCARBAMOYLADENOSINE DEHYDRATASE"/>
    <property type="match status" value="1"/>
</dbReference>
<dbReference type="AlphaFoldDB" id="A0A1T5NJ75"/>
<protein>
    <submittedName>
        <fullName evidence="2">JAB domain-containing protein</fullName>
    </submittedName>
</protein>
<dbReference type="InterPro" id="IPR035985">
    <property type="entry name" value="Ubiquitin-activating_enz"/>
</dbReference>
<sequence>MRYTLTLLEDHLKELKKLILHPDRNERPAILLCGVSNNANDPWDGGLEVRFLSKEVIEIPDTEILKHNEIQVTWDTTCFRKAMKRAKDEGLAICLVHSHPEGCINFSDLDDINERSLFESIHKRNGNSISNLSLLITADGHLSARACSVQLKYSEIELIRVLGDRFSFFYKGKYTFQTREEFSRQALALGPALNADLSRLRIAVIGCGATGSATAHLLARLGVGHLLLIDNDLVERSNLSRLYGARTADADLGAFKSQVLASYLANIGMGCRVRHYTSWVGDEACRNPIKSCDIVFSCTDDNSGRIFLNRLAYFYLLPVFDMGISIDPLLTPDIGIRAAQGRFTVLQPHNACLICRHVVNHQLAREEELKRTDPDGFERLKQEAYVIGMGNPSPAVITFTSEVATMSVNELINRLTGFKKQGPQHHLVRFFDQGTDRTPSAHGNADCPICKSAEYWGRGDITPFLDQVN</sequence>
<dbReference type="GO" id="GO:0061503">
    <property type="term" value="F:tRNA threonylcarbamoyladenosine dehydratase"/>
    <property type="evidence" value="ECO:0007669"/>
    <property type="project" value="TreeGrafter"/>
</dbReference>
<evidence type="ECO:0000259" key="1">
    <source>
        <dbReference type="Pfam" id="PF00899"/>
    </source>
</evidence>
<dbReference type="CDD" id="cd01483">
    <property type="entry name" value="E1_enzyme_family"/>
    <property type="match status" value="1"/>
</dbReference>
<dbReference type="RefSeq" id="WP_159454243.1">
    <property type="nucleotide sequence ID" value="NZ_FUZZ01000001.1"/>
</dbReference>
<feature type="domain" description="THIF-type NAD/FAD binding fold" evidence="1">
    <location>
        <begin position="183"/>
        <end position="430"/>
    </location>
</feature>
<accession>A0A1T5NJ75</accession>
<dbReference type="STRING" id="393003.SAMN05660461_1844"/>
<dbReference type="PANTHER" id="PTHR43267:SF1">
    <property type="entry name" value="TRNA THREONYLCARBAMOYLADENOSINE DEHYDRATASE"/>
    <property type="match status" value="1"/>
</dbReference>
<reference evidence="2 3" key="1">
    <citation type="submission" date="2017-02" db="EMBL/GenBank/DDBJ databases">
        <authorList>
            <person name="Peterson S.W."/>
        </authorList>
    </citation>
    <scope>NUCLEOTIDE SEQUENCE [LARGE SCALE GENOMIC DNA]</scope>
    <source>
        <strain evidence="2 3">DSM 18108</strain>
    </source>
</reference>
<dbReference type="GO" id="GO:0008641">
    <property type="term" value="F:ubiquitin-like modifier activating enzyme activity"/>
    <property type="evidence" value="ECO:0007669"/>
    <property type="project" value="InterPro"/>
</dbReference>
<dbReference type="InterPro" id="IPR045886">
    <property type="entry name" value="ThiF/MoeB/HesA"/>
</dbReference>
<evidence type="ECO:0000313" key="2">
    <source>
        <dbReference type="EMBL" id="SKD00505.1"/>
    </source>
</evidence>
<dbReference type="InterPro" id="IPR000594">
    <property type="entry name" value="ThiF_NAD_FAD-bd"/>
</dbReference>
<evidence type="ECO:0000313" key="3">
    <source>
        <dbReference type="Proteomes" id="UP000190166"/>
    </source>
</evidence>
<dbReference type="Gene3D" id="3.40.50.720">
    <property type="entry name" value="NAD(P)-binding Rossmann-like Domain"/>
    <property type="match status" value="1"/>
</dbReference>
<dbReference type="Proteomes" id="UP000190166">
    <property type="component" value="Unassembled WGS sequence"/>
</dbReference>
<dbReference type="EMBL" id="FUZZ01000001">
    <property type="protein sequence ID" value="SKD00505.1"/>
    <property type="molecule type" value="Genomic_DNA"/>
</dbReference>
<gene>
    <name evidence="2" type="ORF">SAMN05660461_1844</name>
</gene>
<organism evidence="2 3">
    <name type="scientific">Chitinophaga ginsengisegetis</name>
    <dbReference type="NCBI Taxonomy" id="393003"/>
    <lineage>
        <taxon>Bacteria</taxon>
        <taxon>Pseudomonadati</taxon>
        <taxon>Bacteroidota</taxon>
        <taxon>Chitinophagia</taxon>
        <taxon>Chitinophagales</taxon>
        <taxon>Chitinophagaceae</taxon>
        <taxon>Chitinophaga</taxon>
    </lineage>
</organism>
<dbReference type="Pfam" id="PF00899">
    <property type="entry name" value="ThiF"/>
    <property type="match status" value="1"/>
</dbReference>